<reference evidence="1" key="1">
    <citation type="submission" date="2020-08" db="EMBL/GenBank/DDBJ databases">
        <title>Multicomponent nature underlies the extraordinary mechanical properties of spider dragline silk.</title>
        <authorList>
            <person name="Kono N."/>
            <person name="Nakamura H."/>
            <person name="Mori M."/>
            <person name="Yoshida Y."/>
            <person name="Ohtoshi R."/>
            <person name="Malay A.D."/>
            <person name="Moran D.A.P."/>
            <person name="Tomita M."/>
            <person name="Numata K."/>
            <person name="Arakawa K."/>
        </authorList>
    </citation>
    <scope>NUCLEOTIDE SEQUENCE</scope>
</reference>
<dbReference type="Proteomes" id="UP000887013">
    <property type="component" value="Unassembled WGS sequence"/>
</dbReference>
<gene>
    <name evidence="1" type="ORF">NPIL_43931</name>
</gene>
<sequence length="81" mass="8904">MRLLAEAEWLQCKLLEDLGRAGPREGQGLSTAHAPGCAAAESEWWWWKRPRILLGAATLTAGLWGYSSEGRCCCLTLCRGL</sequence>
<keyword evidence="2" id="KW-1185">Reference proteome</keyword>
<comment type="caution">
    <text evidence="1">The sequence shown here is derived from an EMBL/GenBank/DDBJ whole genome shotgun (WGS) entry which is preliminary data.</text>
</comment>
<accession>A0A8X6INB9</accession>
<proteinExistence type="predicted"/>
<dbReference type="EMBL" id="BMAW01046075">
    <property type="protein sequence ID" value="GFS53352.1"/>
    <property type="molecule type" value="Genomic_DNA"/>
</dbReference>
<evidence type="ECO:0000313" key="1">
    <source>
        <dbReference type="EMBL" id="GFS53352.1"/>
    </source>
</evidence>
<protein>
    <submittedName>
        <fullName evidence="1">Uncharacterized protein</fullName>
    </submittedName>
</protein>
<name>A0A8X6INB9_NEPPI</name>
<dbReference type="AlphaFoldDB" id="A0A8X6INB9"/>
<organism evidence="1 2">
    <name type="scientific">Nephila pilipes</name>
    <name type="common">Giant wood spider</name>
    <name type="synonym">Nephila maculata</name>
    <dbReference type="NCBI Taxonomy" id="299642"/>
    <lineage>
        <taxon>Eukaryota</taxon>
        <taxon>Metazoa</taxon>
        <taxon>Ecdysozoa</taxon>
        <taxon>Arthropoda</taxon>
        <taxon>Chelicerata</taxon>
        <taxon>Arachnida</taxon>
        <taxon>Araneae</taxon>
        <taxon>Araneomorphae</taxon>
        <taxon>Entelegynae</taxon>
        <taxon>Araneoidea</taxon>
        <taxon>Nephilidae</taxon>
        <taxon>Nephila</taxon>
    </lineage>
</organism>
<evidence type="ECO:0000313" key="2">
    <source>
        <dbReference type="Proteomes" id="UP000887013"/>
    </source>
</evidence>